<dbReference type="PANTHER" id="PTHR14269">
    <property type="entry name" value="CDP-DIACYLGLYCEROL--GLYCEROL-3-PHOSPHATE 3-PHOSPHATIDYLTRANSFERASE-RELATED"/>
    <property type="match status" value="1"/>
</dbReference>
<dbReference type="FunFam" id="1.20.120.1760:FF:000004">
    <property type="entry name" value="CDP-diacylglycerol--glycerol-3-phosphate 3-phosphatidyltransferase"/>
    <property type="match status" value="1"/>
</dbReference>
<feature type="transmembrane region" description="Helical" evidence="20">
    <location>
        <begin position="36"/>
        <end position="56"/>
    </location>
</feature>
<keyword evidence="14 20" id="KW-0472">Membrane</keyword>
<comment type="similarity">
    <text evidence="5 19">Belongs to the CDP-alcohol phosphatidyltransferase class-I family.</text>
</comment>
<reference evidence="21 22" key="1">
    <citation type="submission" date="2019-01" db="EMBL/GenBank/DDBJ databases">
        <authorList>
            <consortium name="Pathogen Informatics"/>
        </authorList>
    </citation>
    <scope>NUCLEOTIDE SEQUENCE [LARGE SCALE GENOMIC DNA]</scope>
    <source>
        <strain evidence="21 22">NCTC10172</strain>
    </source>
</reference>
<keyword evidence="13" id="KW-0443">Lipid metabolism</keyword>
<dbReference type="InterPro" id="IPR000462">
    <property type="entry name" value="CDP-OH_P_trans"/>
</dbReference>
<dbReference type="NCBIfam" id="TIGR00560">
    <property type="entry name" value="pgsA"/>
    <property type="match status" value="1"/>
</dbReference>
<dbReference type="PROSITE" id="PS00379">
    <property type="entry name" value="CDP_ALCOHOL_P_TRANSF"/>
    <property type="match status" value="1"/>
</dbReference>
<keyword evidence="16" id="KW-1208">Phospholipid metabolism</keyword>
<dbReference type="Gene3D" id="1.20.120.1760">
    <property type="match status" value="1"/>
</dbReference>
<sequence>MTTANKLTLLRVFMIPLMVIVLYLEPLKVQTEFLNMTWSTIIFSVLFVLASLTDFLDGYIARKYNQITTFGKFLDPIADKVLVFTALLHLMMVMPNRVPLWTVMIILVREFMVTGVRLLAVEKGTVIAASKWGKYKTASTMVAIIILLFNDFGLTSLNANLVWIGNIVYYIAVFFTIYSGWDYLYKNRQVILESV</sequence>
<evidence type="ECO:0000256" key="4">
    <source>
        <dbReference type="ARBA" id="ARBA00005189"/>
    </source>
</evidence>
<dbReference type="STRING" id="1408416.GCA_000702765_00887"/>
<evidence type="ECO:0000256" key="9">
    <source>
        <dbReference type="ARBA" id="ARBA00022516"/>
    </source>
</evidence>
<evidence type="ECO:0000256" key="2">
    <source>
        <dbReference type="ARBA" id="ARBA00004651"/>
    </source>
</evidence>
<keyword evidence="22" id="KW-1185">Reference proteome</keyword>
<keyword evidence="11 20" id="KW-0812">Transmembrane</keyword>
<keyword evidence="10 19" id="KW-0808">Transferase</keyword>
<dbReference type="GO" id="GO:0005886">
    <property type="term" value="C:plasma membrane"/>
    <property type="evidence" value="ECO:0007669"/>
    <property type="project" value="UniProtKB-SubCell"/>
</dbReference>
<organism evidence="21 22">
    <name type="scientific">Acholeplasma hippikon</name>
    <dbReference type="NCBI Taxonomy" id="264636"/>
    <lineage>
        <taxon>Bacteria</taxon>
        <taxon>Bacillati</taxon>
        <taxon>Mycoplasmatota</taxon>
        <taxon>Mollicutes</taxon>
        <taxon>Acholeplasmatales</taxon>
        <taxon>Acholeplasmataceae</taxon>
        <taxon>Acholeplasma</taxon>
    </lineage>
</organism>
<evidence type="ECO:0000256" key="18">
    <source>
        <dbReference type="NCBIfam" id="TIGR00560"/>
    </source>
</evidence>
<dbReference type="InterPro" id="IPR048254">
    <property type="entry name" value="CDP_ALCOHOL_P_TRANSF_CS"/>
</dbReference>
<feature type="transmembrane region" description="Helical" evidence="20">
    <location>
        <begin position="77"/>
        <end position="94"/>
    </location>
</feature>
<dbReference type="PIRSF" id="PIRSF000847">
    <property type="entry name" value="Phos_ph_gly_syn"/>
    <property type="match status" value="1"/>
</dbReference>
<keyword evidence="9" id="KW-0444">Lipid biosynthesis</keyword>
<dbReference type="EMBL" id="LR215050">
    <property type="protein sequence ID" value="VEU82580.1"/>
    <property type="molecule type" value="Genomic_DNA"/>
</dbReference>
<dbReference type="AlphaFoldDB" id="A0A449BJH9"/>
<evidence type="ECO:0000256" key="20">
    <source>
        <dbReference type="SAM" id="Phobius"/>
    </source>
</evidence>
<feature type="transmembrane region" description="Helical" evidence="20">
    <location>
        <begin position="7"/>
        <end position="24"/>
    </location>
</feature>
<keyword evidence="8" id="KW-1003">Cell membrane</keyword>
<dbReference type="InterPro" id="IPR004570">
    <property type="entry name" value="Phosphatidylglycerol_P_synth"/>
</dbReference>
<evidence type="ECO:0000256" key="7">
    <source>
        <dbReference type="ARBA" id="ARBA00014944"/>
    </source>
</evidence>
<evidence type="ECO:0000256" key="8">
    <source>
        <dbReference type="ARBA" id="ARBA00022475"/>
    </source>
</evidence>
<dbReference type="Proteomes" id="UP000290909">
    <property type="component" value="Chromosome"/>
</dbReference>
<dbReference type="PANTHER" id="PTHR14269:SF62">
    <property type="entry name" value="CDP-DIACYLGLYCEROL--GLYCEROL-3-PHOSPHATE 3-PHOSPHATIDYLTRANSFERASE 1, CHLOROPLASTIC"/>
    <property type="match status" value="1"/>
</dbReference>
<evidence type="ECO:0000256" key="6">
    <source>
        <dbReference type="ARBA" id="ARBA00013170"/>
    </source>
</evidence>
<comment type="function">
    <text evidence="1">This protein catalyzes the committed step to the synthesis of the acidic phospholipids.</text>
</comment>
<dbReference type="GO" id="GO:0008444">
    <property type="term" value="F:CDP-diacylglycerol-glycerol-3-phosphate 3-phosphatidyltransferase activity"/>
    <property type="evidence" value="ECO:0007669"/>
    <property type="project" value="UniProtKB-UniRule"/>
</dbReference>
<dbReference type="EC" id="2.7.8.5" evidence="6 18"/>
<protein>
    <recommendedName>
        <fullName evidence="7 18">CDP-diacylglycerol--glycerol-3-phosphate 3-phosphatidyltransferase</fullName>
        <ecNumber evidence="6 18">2.7.8.5</ecNumber>
    </recommendedName>
</protein>
<evidence type="ECO:0000256" key="5">
    <source>
        <dbReference type="ARBA" id="ARBA00010441"/>
    </source>
</evidence>
<evidence type="ECO:0000256" key="16">
    <source>
        <dbReference type="ARBA" id="ARBA00023264"/>
    </source>
</evidence>
<feature type="transmembrane region" description="Helical" evidence="20">
    <location>
        <begin position="100"/>
        <end position="120"/>
    </location>
</feature>
<dbReference type="KEGG" id="ahk:NCTC10172_00597"/>
<keyword evidence="15" id="KW-0594">Phospholipid biosynthesis</keyword>
<feature type="transmembrane region" description="Helical" evidence="20">
    <location>
        <begin position="132"/>
        <end position="149"/>
    </location>
</feature>
<evidence type="ECO:0000256" key="12">
    <source>
        <dbReference type="ARBA" id="ARBA00022989"/>
    </source>
</evidence>
<accession>A0A449BJH9</accession>
<evidence type="ECO:0000256" key="1">
    <source>
        <dbReference type="ARBA" id="ARBA00003973"/>
    </source>
</evidence>
<dbReference type="InterPro" id="IPR050324">
    <property type="entry name" value="CDP-alcohol_PTase-I"/>
</dbReference>
<dbReference type="RefSeq" id="WP_035369309.1">
    <property type="nucleotide sequence ID" value="NZ_LR215050.1"/>
</dbReference>
<feature type="transmembrane region" description="Helical" evidence="20">
    <location>
        <begin position="161"/>
        <end position="181"/>
    </location>
</feature>
<evidence type="ECO:0000256" key="17">
    <source>
        <dbReference type="ARBA" id="ARBA00048586"/>
    </source>
</evidence>
<evidence type="ECO:0000256" key="19">
    <source>
        <dbReference type="RuleBase" id="RU003750"/>
    </source>
</evidence>
<name>A0A449BJH9_9MOLU</name>
<evidence type="ECO:0000313" key="22">
    <source>
        <dbReference type="Proteomes" id="UP000290909"/>
    </source>
</evidence>
<dbReference type="Pfam" id="PF01066">
    <property type="entry name" value="CDP-OH_P_transf"/>
    <property type="match status" value="1"/>
</dbReference>
<gene>
    <name evidence="21" type="primary">pgsA</name>
    <name evidence="21" type="ORF">NCTC10172_00597</name>
</gene>
<evidence type="ECO:0000256" key="14">
    <source>
        <dbReference type="ARBA" id="ARBA00023136"/>
    </source>
</evidence>
<comment type="catalytic activity">
    <reaction evidence="17">
        <text>a CDP-1,2-diacyl-sn-glycerol + sn-glycerol 3-phosphate = a 1,2-diacyl-sn-glycero-3-phospho-(1'-sn-glycero-3'-phosphate) + CMP + H(+)</text>
        <dbReference type="Rhea" id="RHEA:12593"/>
        <dbReference type="ChEBI" id="CHEBI:15378"/>
        <dbReference type="ChEBI" id="CHEBI:57597"/>
        <dbReference type="ChEBI" id="CHEBI:58332"/>
        <dbReference type="ChEBI" id="CHEBI:60110"/>
        <dbReference type="ChEBI" id="CHEBI:60377"/>
        <dbReference type="EC" id="2.7.8.5"/>
    </reaction>
</comment>
<evidence type="ECO:0000256" key="3">
    <source>
        <dbReference type="ARBA" id="ARBA00005042"/>
    </source>
</evidence>
<comment type="subcellular location">
    <subcellularLocation>
        <location evidence="2">Cell membrane</location>
        <topology evidence="2">Multi-pass membrane protein</topology>
    </subcellularLocation>
</comment>
<proteinExistence type="inferred from homology"/>
<keyword evidence="12 20" id="KW-1133">Transmembrane helix</keyword>
<evidence type="ECO:0000256" key="15">
    <source>
        <dbReference type="ARBA" id="ARBA00023209"/>
    </source>
</evidence>
<evidence type="ECO:0000256" key="11">
    <source>
        <dbReference type="ARBA" id="ARBA00022692"/>
    </source>
</evidence>
<evidence type="ECO:0000256" key="13">
    <source>
        <dbReference type="ARBA" id="ARBA00023098"/>
    </source>
</evidence>
<dbReference type="GO" id="GO:0046474">
    <property type="term" value="P:glycerophospholipid biosynthetic process"/>
    <property type="evidence" value="ECO:0007669"/>
    <property type="project" value="TreeGrafter"/>
</dbReference>
<evidence type="ECO:0000256" key="10">
    <source>
        <dbReference type="ARBA" id="ARBA00022679"/>
    </source>
</evidence>
<comment type="pathway">
    <text evidence="3">Phospholipid metabolism; phosphatidylglycerol biosynthesis; phosphatidylglycerol from CDP-diacylglycerol: step 1/2.</text>
</comment>
<comment type="pathway">
    <text evidence="4">Lipid metabolism.</text>
</comment>
<dbReference type="InterPro" id="IPR043130">
    <property type="entry name" value="CDP-OH_PTrfase_TM_dom"/>
</dbReference>
<evidence type="ECO:0000313" key="21">
    <source>
        <dbReference type="EMBL" id="VEU82580.1"/>
    </source>
</evidence>